<evidence type="ECO:0008006" key="5">
    <source>
        <dbReference type="Google" id="ProtNLM"/>
    </source>
</evidence>
<dbReference type="Proteomes" id="UP000245073">
    <property type="component" value="Unassembled WGS sequence"/>
</dbReference>
<evidence type="ECO:0000256" key="1">
    <source>
        <dbReference type="SAM" id="MobiDB-lite"/>
    </source>
</evidence>
<feature type="transmembrane region" description="Helical" evidence="2">
    <location>
        <begin position="108"/>
        <end position="130"/>
    </location>
</feature>
<feature type="compositionally biased region" description="Low complexity" evidence="1">
    <location>
        <begin position="150"/>
        <end position="167"/>
    </location>
</feature>
<feature type="transmembrane region" description="Helical" evidence="2">
    <location>
        <begin position="64"/>
        <end position="83"/>
    </location>
</feature>
<dbReference type="EMBL" id="QDKQ01000034">
    <property type="protein sequence ID" value="PVM90697.1"/>
    <property type="molecule type" value="Genomic_DNA"/>
</dbReference>
<sequence length="181" mass="19620">MQTDSNDRKPQVAAKEDLIYEQRSNEFRSLNTFFWQIPLIMMTLNGGLWFSVATLEVDPIVQSCMLWFAAAANFVMIAALWRLRDVMGELLAGIREYEGRPAPQADRIILWLFCGVFFVAGAGAFVAGFAPSTHFLKAANAAKALKTASQPPQAAPTAPARVVGSAPVPAPAPNPSLAQVK</sequence>
<evidence type="ECO:0000313" key="4">
    <source>
        <dbReference type="Proteomes" id="UP000245073"/>
    </source>
</evidence>
<keyword evidence="2" id="KW-0472">Membrane</keyword>
<reference evidence="3 4" key="1">
    <citation type="submission" date="2018-04" db="EMBL/GenBank/DDBJ databases">
        <title>The genome sequence of Caulobacter sp. 744.</title>
        <authorList>
            <person name="Gao J."/>
            <person name="Sun J."/>
        </authorList>
    </citation>
    <scope>NUCLEOTIDE SEQUENCE [LARGE SCALE GENOMIC DNA]</scope>
    <source>
        <strain evidence="3 4">774</strain>
    </source>
</reference>
<keyword evidence="4" id="KW-1185">Reference proteome</keyword>
<accession>A0A2T9K424</accession>
<comment type="caution">
    <text evidence="3">The sequence shown here is derived from an EMBL/GenBank/DDBJ whole genome shotgun (WGS) entry which is preliminary data.</text>
</comment>
<feature type="transmembrane region" description="Helical" evidence="2">
    <location>
        <begin position="33"/>
        <end position="52"/>
    </location>
</feature>
<keyword evidence="2" id="KW-1133">Transmembrane helix</keyword>
<evidence type="ECO:0000256" key="2">
    <source>
        <dbReference type="SAM" id="Phobius"/>
    </source>
</evidence>
<feature type="region of interest" description="Disordered" evidence="1">
    <location>
        <begin position="150"/>
        <end position="181"/>
    </location>
</feature>
<evidence type="ECO:0000313" key="3">
    <source>
        <dbReference type="EMBL" id="PVM90697.1"/>
    </source>
</evidence>
<organism evidence="3 4">
    <name type="scientific">Caulobacter endophyticus</name>
    <dbReference type="NCBI Taxonomy" id="2172652"/>
    <lineage>
        <taxon>Bacteria</taxon>
        <taxon>Pseudomonadati</taxon>
        <taxon>Pseudomonadota</taxon>
        <taxon>Alphaproteobacteria</taxon>
        <taxon>Caulobacterales</taxon>
        <taxon>Caulobacteraceae</taxon>
        <taxon>Caulobacter</taxon>
    </lineage>
</organism>
<protein>
    <recommendedName>
        <fullName evidence="5">Transmembrane protein</fullName>
    </recommendedName>
</protein>
<dbReference type="OrthoDB" id="7348755at2"/>
<gene>
    <name evidence="3" type="ORF">DDF67_09720</name>
</gene>
<name>A0A2T9K424_9CAUL</name>
<proteinExistence type="predicted"/>
<dbReference type="AlphaFoldDB" id="A0A2T9K424"/>
<dbReference type="RefSeq" id="WP_109100683.1">
    <property type="nucleotide sequence ID" value="NZ_QDKQ01000034.1"/>
</dbReference>
<keyword evidence="2" id="KW-0812">Transmembrane</keyword>